<reference evidence="2 3" key="1">
    <citation type="submission" date="2018-12" db="EMBL/GenBank/DDBJ databases">
        <authorList>
            <person name="Kartti S."/>
            <person name="Manni A."/>
            <person name="Chemao El Fihri M.W."/>
            <person name="Laamarti M."/>
            <person name="Temsamani L."/>
            <person name="El Jamali J.E."/>
            <person name="Ouadghiri M."/>
            <person name="Ibrahimi A."/>
            <person name="Filati-Maltouf A."/>
        </authorList>
    </citation>
    <scope>NUCLEOTIDE SEQUENCE [LARGE SCALE GENOMIC DNA]</scope>
    <source>
        <strain evidence="2 3">MDMC339</strain>
    </source>
</reference>
<evidence type="ECO:0000313" key="2">
    <source>
        <dbReference type="EMBL" id="RTQ90904.1"/>
    </source>
</evidence>
<proteinExistence type="predicted"/>
<dbReference type="Pfam" id="PF18476">
    <property type="entry name" value="PIN_8"/>
    <property type="match status" value="1"/>
</dbReference>
<evidence type="ECO:0000259" key="1">
    <source>
        <dbReference type="Pfam" id="PF18476"/>
    </source>
</evidence>
<dbReference type="InterPro" id="IPR041578">
    <property type="entry name" value="PIN_8"/>
</dbReference>
<dbReference type="EMBL" id="RXLZ01000010">
    <property type="protein sequence ID" value="RTQ90904.1"/>
    <property type="molecule type" value="Genomic_DNA"/>
</dbReference>
<accession>A0A431ULW4</accession>
<dbReference type="Proteomes" id="UP000271705">
    <property type="component" value="Unassembled WGS sequence"/>
</dbReference>
<organism evidence="2 3">
    <name type="scientific">Stenotrophomonas maltophilia</name>
    <name type="common">Pseudomonas maltophilia</name>
    <name type="synonym">Xanthomonas maltophilia</name>
    <dbReference type="NCBI Taxonomy" id="40324"/>
    <lineage>
        <taxon>Bacteria</taxon>
        <taxon>Pseudomonadati</taxon>
        <taxon>Pseudomonadota</taxon>
        <taxon>Gammaproteobacteria</taxon>
        <taxon>Lysobacterales</taxon>
        <taxon>Lysobacteraceae</taxon>
        <taxon>Stenotrophomonas</taxon>
        <taxon>Stenotrophomonas maltophilia group</taxon>
    </lineage>
</organism>
<gene>
    <name evidence="2" type="ORF">EKL94_05180</name>
</gene>
<sequence length="462" mass="53213">MRSQFSGYFDPRSSEIDELWRDGAIALDTNVLLGLYRMPNGTREQIFQLLTQVQARLWVPYHVLVEFHRNRLEVMRTEYAASKELGKEAKIAYDAFKAVVSSKRVQERACWPELNAMLKELNEKASELFRITQSESDHYISPAKQDTVLPFVEDLLRGRTGIRPQSQELVQAAEMDGANRYAVKMGPGYLDTEKAGDLYMFDGLTYDRQYGDYMVWRELLRYGKDNGLRRLMLVTSDVKADWWLDTKSVSGKRPQPELVMEMHREAGVETFWMYTLSEFIQNAKERLKANVTDKAITDARQTEEEVTRRREILWDKHKASRSASGTGPDDLHYLIGQMTDYDVQHFHGAALGYKAGEERRKDYAVLVIDGTMLLFGGPPFRAALREAFGSLSERKECETLQIYVIFEQRLNEDTVSLVTTQLRVSISMFLRDGMEVHMFGGHFLDPGHKLYQFGLFLGALKT</sequence>
<evidence type="ECO:0000313" key="3">
    <source>
        <dbReference type="Proteomes" id="UP000271705"/>
    </source>
</evidence>
<dbReference type="AlphaFoldDB" id="A0A431ULW4"/>
<feature type="domain" description="PIN like" evidence="1">
    <location>
        <begin position="25"/>
        <end position="258"/>
    </location>
</feature>
<name>A0A431ULW4_STEMA</name>
<dbReference type="RefSeq" id="WP_126928257.1">
    <property type="nucleotide sequence ID" value="NZ_RXLZ01000010.1"/>
</dbReference>
<comment type="caution">
    <text evidence="2">The sequence shown here is derived from an EMBL/GenBank/DDBJ whole genome shotgun (WGS) entry which is preliminary data.</text>
</comment>
<protein>
    <recommendedName>
        <fullName evidence="1">PIN like domain-containing protein</fullName>
    </recommendedName>
</protein>